<protein>
    <submittedName>
        <fullName evidence="1">Uncharacterized protein</fullName>
    </submittedName>
</protein>
<organism evidence="1 2">
    <name type="scientific">Entomophthora muscae</name>
    <dbReference type="NCBI Taxonomy" id="34485"/>
    <lineage>
        <taxon>Eukaryota</taxon>
        <taxon>Fungi</taxon>
        <taxon>Fungi incertae sedis</taxon>
        <taxon>Zoopagomycota</taxon>
        <taxon>Entomophthoromycotina</taxon>
        <taxon>Entomophthoromycetes</taxon>
        <taxon>Entomophthorales</taxon>
        <taxon>Entomophthoraceae</taxon>
        <taxon>Entomophthora</taxon>
    </lineage>
</organism>
<keyword evidence="2" id="KW-1185">Reference proteome</keyword>
<dbReference type="EMBL" id="QTSX02000811">
    <property type="protein sequence ID" value="KAJ9084740.1"/>
    <property type="molecule type" value="Genomic_DNA"/>
</dbReference>
<gene>
    <name evidence="1" type="ORF">DSO57_1021098</name>
</gene>
<name>A0ACC2UD22_9FUNG</name>
<comment type="caution">
    <text evidence="1">The sequence shown here is derived from an EMBL/GenBank/DDBJ whole genome shotgun (WGS) entry which is preliminary data.</text>
</comment>
<dbReference type="Proteomes" id="UP001165960">
    <property type="component" value="Unassembled WGS sequence"/>
</dbReference>
<accession>A0ACC2UD22</accession>
<reference evidence="1" key="1">
    <citation type="submission" date="2022-04" db="EMBL/GenBank/DDBJ databases">
        <title>Genome of the entomopathogenic fungus Entomophthora muscae.</title>
        <authorList>
            <person name="Elya C."/>
            <person name="Lovett B.R."/>
            <person name="Lee E."/>
            <person name="Macias A.M."/>
            <person name="Hajek A.E."/>
            <person name="De Bivort B.L."/>
            <person name="Kasson M.T."/>
            <person name="De Fine Licht H.H."/>
            <person name="Stajich J.E."/>
        </authorList>
    </citation>
    <scope>NUCLEOTIDE SEQUENCE</scope>
    <source>
        <strain evidence="1">Berkeley</strain>
    </source>
</reference>
<evidence type="ECO:0000313" key="1">
    <source>
        <dbReference type="EMBL" id="KAJ9084740.1"/>
    </source>
</evidence>
<proteinExistence type="predicted"/>
<sequence>MKEIPTTPPLPNAPPAQDFSKLGFIYITVLELANQVVPHTGSWRPLATPVNCLVRIVLIVYMAFQARPASPVGVQPTLAWAVTLKAPSSRTPSLAAWAQPASPCSCHPATQTVGLFTLAGWGNCQIGKPKKAISPNPNLGESAVKIWNLPNLDGADRLPCKFTNAVIVEVEFGCMTVLEETPNQCKSEISTLLLATSLQSHSQKGILDSTKCLGFPVQCFSLFMPH</sequence>
<evidence type="ECO:0000313" key="2">
    <source>
        <dbReference type="Proteomes" id="UP001165960"/>
    </source>
</evidence>